<keyword evidence="2" id="KW-1185">Reference proteome</keyword>
<reference evidence="1 2" key="1">
    <citation type="submission" date="2024-06" db="EMBL/GenBank/DDBJ databases">
        <title>Sorghum-associated microbial communities from plants grown in Nebraska, USA.</title>
        <authorList>
            <person name="Schachtman D."/>
        </authorList>
    </citation>
    <scope>NUCLEOTIDE SEQUENCE [LARGE SCALE GENOMIC DNA]</scope>
    <source>
        <strain evidence="1 2">2709</strain>
    </source>
</reference>
<evidence type="ECO:0000313" key="1">
    <source>
        <dbReference type="EMBL" id="MET4580165.1"/>
    </source>
</evidence>
<sequence length="83" mass="9013">MLQLVESPDFSDSDTALASASPEAATLVLALNGCCHPRVGRLMARLRDCECSNQLDLLRGEVFNVLALSFGPTEAQRRLLPLQ</sequence>
<name>A0ABV2QGK6_9BURK</name>
<protein>
    <submittedName>
        <fullName evidence="1">Uncharacterized protein</fullName>
    </submittedName>
</protein>
<comment type="caution">
    <text evidence="1">The sequence shown here is derived from an EMBL/GenBank/DDBJ whole genome shotgun (WGS) entry which is preliminary data.</text>
</comment>
<proteinExistence type="predicted"/>
<organism evidence="1 2">
    <name type="scientific">Ottowia thiooxydans</name>
    <dbReference type="NCBI Taxonomy" id="219182"/>
    <lineage>
        <taxon>Bacteria</taxon>
        <taxon>Pseudomonadati</taxon>
        <taxon>Pseudomonadota</taxon>
        <taxon>Betaproteobacteria</taxon>
        <taxon>Burkholderiales</taxon>
        <taxon>Comamonadaceae</taxon>
        <taxon>Ottowia</taxon>
    </lineage>
</organism>
<gene>
    <name evidence="1" type="ORF">ABIE13_005304</name>
</gene>
<evidence type="ECO:0000313" key="2">
    <source>
        <dbReference type="Proteomes" id="UP001549320"/>
    </source>
</evidence>
<dbReference type="Proteomes" id="UP001549320">
    <property type="component" value="Unassembled WGS sequence"/>
</dbReference>
<dbReference type="EMBL" id="JBEPSH010000014">
    <property type="protein sequence ID" value="MET4580165.1"/>
    <property type="molecule type" value="Genomic_DNA"/>
</dbReference>
<accession>A0ABV2QGK6</accession>